<dbReference type="SUPFAM" id="SSF52540">
    <property type="entry name" value="P-loop containing nucleoside triphosphate hydrolases"/>
    <property type="match status" value="2"/>
</dbReference>
<feature type="transmembrane region" description="Helical" evidence="8">
    <location>
        <begin position="20"/>
        <end position="47"/>
    </location>
</feature>
<feature type="transmembrane region" description="Helical" evidence="8">
    <location>
        <begin position="627"/>
        <end position="653"/>
    </location>
</feature>
<evidence type="ECO:0000256" key="8">
    <source>
        <dbReference type="SAM" id="Phobius"/>
    </source>
</evidence>
<dbReference type="InterPro" id="IPR044726">
    <property type="entry name" value="ABCC_6TM_D2"/>
</dbReference>
<evidence type="ECO:0000256" key="6">
    <source>
        <dbReference type="ARBA" id="ARBA00022989"/>
    </source>
</evidence>
<evidence type="ECO:0000256" key="7">
    <source>
        <dbReference type="ARBA" id="ARBA00023136"/>
    </source>
</evidence>
<evidence type="ECO:0000313" key="12">
    <source>
        <dbReference type="Proteomes" id="UP000054359"/>
    </source>
</evidence>
<evidence type="ECO:0000256" key="1">
    <source>
        <dbReference type="ARBA" id="ARBA00004141"/>
    </source>
</evidence>
<dbReference type="FunFam" id="3.40.50.300:FF:000997">
    <property type="entry name" value="Multidrug resistance-associated protein 1"/>
    <property type="match status" value="1"/>
</dbReference>
<evidence type="ECO:0000256" key="3">
    <source>
        <dbReference type="ARBA" id="ARBA00022692"/>
    </source>
</evidence>
<protein>
    <submittedName>
        <fullName evidence="11">Multidrug resistance-associated protein 1</fullName>
    </submittedName>
</protein>
<dbReference type="Gene3D" id="1.20.1560.10">
    <property type="entry name" value="ABC transporter type 1, transmembrane domain"/>
    <property type="match status" value="2"/>
</dbReference>
<feature type="transmembrane region" description="Helical" evidence="8">
    <location>
        <begin position="497"/>
        <end position="522"/>
    </location>
</feature>
<evidence type="ECO:0000256" key="5">
    <source>
        <dbReference type="ARBA" id="ARBA00022840"/>
    </source>
</evidence>
<dbReference type="CDD" id="cd03250">
    <property type="entry name" value="ABCC_MRP_domain1"/>
    <property type="match status" value="1"/>
</dbReference>
<feature type="transmembrane region" description="Helical" evidence="8">
    <location>
        <begin position="542"/>
        <end position="564"/>
    </location>
</feature>
<keyword evidence="3 8" id="KW-0812">Transmembrane</keyword>
<dbReference type="InterPro" id="IPR003439">
    <property type="entry name" value="ABC_transporter-like_ATP-bd"/>
</dbReference>
<accession>A0A087TCQ3</accession>
<feature type="domain" description="ABC transporter" evidence="9">
    <location>
        <begin position="816"/>
        <end position="1022"/>
    </location>
</feature>
<dbReference type="PROSITE" id="PS50893">
    <property type="entry name" value="ABC_TRANSPORTER_2"/>
    <property type="match status" value="2"/>
</dbReference>
<dbReference type="SUPFAM" id="SSF90123">
    <property type="entry name" value="ABC transporter transmembrane region"/>
    <property type="match status" value="2"/>
</dbReference>
<dbReference type="Gene3D" id="3.40.50.300">
    <property type="entry name" value="P-loop containing nucleotide triphosphate hydrolases"/>
    <property type="match status" value="2"/>
</dbReference>
<proteinExistence type="predicted"/>
<feature type="non-terminal residue" evidence="11">
    <location>
        <position position="1022"/>
    </location>
</feature>
<dbReference type="EMBL" id="KK114620">
    <property type="protein sequence ID" value="KFM62892.1"/>
    <property type="molecule type" value="Genomic_DNA"/>
</dbReference>
<dbReference type="InterPro" id="IPR036640">
    <property type="entry name" value="ABC1_TM_sf"/>
</dbReference>
<dbReference type="GO" id="GO:0005524">
    <property type="term" value="F:ATP binding"/>
    <property type="evidence" value="ECO:0007669"/>
    <property type="project" value="UniProtKB-KW"/>
</dbReference>
<dbReference type="GO" id="GO:0140359">
    <property type="term" value="F:ABC-type transporter activity"/>
    <property type="evidence" value="ECO:0007669"/>
    <property type="project" value="InterPro"/>
</dbReference>
<gene>
    <name evidence="11" type="ORF">X975_04576</name>
</gene>
<dbReference type="InterPro" id="IPR027417">
    <property type="entry name" value="P-loop_NTPase"/>
</dbReference>
<dbReference type="STRING" id="407821.A0A087TCQ3"/>
<dbReference type="Proteomes" id="UP000054359">
    <property type="component" value="Unassembled WGS sequence"/>
</dbReference>
<dbReference type="Pfam" id="PF00664">
    <property type="entry name" value="ABC_membrane"/>
    <property type="match status" value="2"/>
</dbReference>
<name>A0A087TCQ3_STEMI</name>
<keyword evidence="4" id="KW-0547">Nucleotide-binding</keyword>
<feature type="transmembrane region" description="Helical" evidence="8">
    <location>
        <begin position="111"/>
        <end position="132"/>
    </location>
</feature>
<keyword evidence="2" id="KW-0813">Transport</keyword>
<feature type="transmembrane region" description="Helical" evidence="8">
    <location>
        <begin position="752"/>
        <end position="773"/>
    </location>
</feature>
<dbReference type="Pfam" id="PF00005">
    <property type="entry name" value="ABC_tran"/>
    <property type="match status" value="2"/>
</dbReference>
<dbReference type="PANTHER" id="PTHR24223">
    <property type="entry name" value="ATP-BINDING CASSETTE SUB-FAMILY C"/>
    <property type="match status" value="1"/>
</dbReference>
<dbReference type="InterPro" id="IPR011527">
    <property type="entry name" value="ABC1_TM_dom"/>
</dbReference>
<dbReference type="GO" id="GO:0016020">
    <property type="term" value="C:membrane"/>
    <property type="evidence" value="ECO:0007669"/>
    <property type="project" value="UniProtKB-SubCell"/>
</dbReference>
<dbReference type="AlphaFoldDB" id="A0A087TCQ3"/>
<feature type="domain" description="ABC transporter" evidence="9">
    <location>
        <begin position="201"/>
        <end position="425"/>
    </location>
</feature>
<evidence type="ECO:0000259" key="9">
    <source>
        <dbReference type="PROSITE" id="PS50893"/>
    </source>
</evidence>
<keyword evidence="6 8" id="KW-1133">Transmembrane helix</keyword>
<dbReference type="InterPro" id="IPR003593">
    <property type="entry name" value="AAA+_ATPase"/>
</dbReference>
<dbReference type="InterPro" id="IPR050173">
    <property type="entry name" value="ABC_transporter_C-like"/>
</dbReference>
<dbReference type="GO" id="GO:0016887">
    <property type="term" value="F:ATP hydrolysis activity"/>
    <property type="evidence" value="ECO:0007669"/>
    <property type="project" value="InterPro"/>
</dbReference>
<keyword evidence="12" id="KW-1185">Reference proteome</keyword>
<reference evidence="11 12" key="1">
    <citation type="submission" date="2013-11" db="EMBL/GenBank/DDBJ databases">
        <title>Genome sequencing of Stegodyphus mimosarum.</title>
        <authorList>
            <person name="Bechsgaard J."/>
        </authorList>
    </citation>
    <scope>NUCLEOTIDE SEQUENCE [LARGE SCALE GENOMIC DNA]</scope>
</reference>
<evidence type="ECO:0000256" key="2">
    <source>
        <dbReference type="ARBA" id="ARBA00022448"/>
    </source>
</evidence>
<feature type="transmembrane region" description="Helical" evidence="8">
    <location>
        <begin position="713"/>
        <end position="745"/>
    </location>
</feature>
<dbReference type="PROSITE" id="PS50929">
    <property type="entry name" value="ABC_TM1F"/>
    <property type="match status" value="2"/>
</dbReference>
<dbReference type="CDD" id="cd18580">
    <property type="entry name" value="ABC_6TM_ABCC_D2"/>
    <property type="match status" value="1"/>
</dbReference>
<feature type="domain" description="ABC transmembrane type-1" evidence="10">
    <location>
        <begin position="504"/>
        <end position="783"/>
    </location>
</feature>
<keyword evidence="5" id="KW-0067">ATP-binding</keyword>
<dbReference type="OrthoDB" id="6426241at2759"/>
<dbReference type="OMA" id="GENAWIQ"/>
<evidence type="ECO:0000256" key="4">
    <source>
        <dbReference type="ARBA" id="ARBA00022741"/>
    </source>
</evidence>
<evidence type="ECO:0000313" key="11">
    <source>
        <dbReference type="EMBL" id="KFM62892.1"/>
    </source>
</evidence>
<evidence type="ECO:0000259" key="10">
    <source>
        <dbReference type="PROSITE" id="PS50929"/>
    </source>
</evidence>
<sequence length="1022" mass="113811">MVCLLTEVWGAPLRLLIGLYGLWLCLGSSSFAGLAIAVLLIPMNILVEQGADYFQKKAQAKKGERLEVLSECLHGIKAVKFYAWEELFSRKLMSLRKSESTEMRKSGYIKIVFSFLTVSATSLIMLSTYAIYVLMGNSMNPNSIFVSFSLICLLRTPFRSILHLISFFIQGLSSVSRLQSFLKMTELTSLPTEEGATGNSVTLVNASFSWNGVEMPCLKNLNLDVLEGSLVAVIGETQSGKSSLLRALLGEMEKLDGTACVKGRIAFVGENAWIQSTTLEKNILFMRAKVEASYRKTIDACSLNHDIESLPAGDETEIGQKGVALSKEQRLKIDLARAVYQNADIYLLDDPLGPLESSLAEYLYHRVIGRSGLLKGKTRILTTTEADFLPLADHIIFLKDGCIVEQGTYSELTEKNGYLKAYLDLVGSTAKKRKSTECLAAETKDSASIKYFDRQCDVWFLTAGIPAKIEIESSISNEAVTASKGLFKKVAHYVKTIGCILTTLAVMAAFLACSCEVVSGIWLSAWTDKQFEKLKPEQYLLYYAGFILAEVLSVVSCGVSLYAASTNSAGKLHTWLITRIMRAPQIVFETTPYQNFIKSFDEDLHDVDEKIPMALHKWLLTVLKVPVILIAIFIASPILSVVVIPLVFGFLVIQKLYLNAWQQLQYLTSATCCPLSDLLEDTLQGISNIRASQASFHFLTRFNAKLNSHNNCLFLFFLVSRWLSCSVNIIGAVFVFITTTVVLTLGNKEDGFSGLVIVFSMQVAEYLILLVYMSSVLNVDMLAFDRLKTFSEIKQESEWEDPINAPPNSWPDSGLVRIQNLSTAYGEGLYPVLHNINIDIKPGEKVAIIGKEDSGIHTFLYSLFRFIEPSCGEIIIDNIDISKIGLRDLRSRLAIIPQDTLIFNGSVRQNLDPYQEFKDEELWSALEIADLKAHISSLDSSVERKMSNEKKNLLSIARCVLKRPKIVILDESETYAKNEENVFQNSTILKFCSHQISEHNGRIIKISSGEVIEDRSSNLTSI</sequence>
<organism evidence="11 12">
    <name type="scientific">Stegodyphus mimosarum</name>
    <name type="common">African social velvet spider</name>
    <dbReference type="NCBI Taxonomy" id="407821"/>
    <lineage>
        <taxon>Eukaryota</taxon>
        <taxon>Metazoa</taxon>
        <taxon>Ecdysozoa</taxon>
        <taxon>Arthropoda</taxon>
        <taxon>Chelicerata</taxon>
        <taxon>Arachnida</taxon>
        <taxon>Araneae</taxon>
        <taxon>Araneomorphae</taxon>
        <taxon>Entelegynae</taxon>
        <taxon>Eresoidea</taxon>
        <taxon>Eresidae</taxon>
        <taxon>Stegodyphus</taxon>
    </lineage>
</organism>
<dbReference type="SMART" id="SM00382">
    <property type="entry name" value="AAA"/>
    <property type="match status" value="1"/>
</dbReference>
<keyword evidence="7 8" id="KW-0472">Membrane</keyword>
<comment type="subcellular location">
    <subcellularLocation>
        <location evidence="1">Membrane</location>
        <topology evidence="1">Multi-pass membrane protein</topology>
    </subcellularLocation>
</comment>
<feature type="domain" description="ABC transmembrane type-1" evidence="10">
    <location>
        <begin position="1"/>
        <end position="170"/>
    </location>
</feature>